<keyword evidence="1" id="KW-0732">Signal</keyword>
<evidence type="ECO:0008006" key="4">
    <source>
        <dbReference type="Google" id="ProtNLM"/>
    </source>
</evidence>
<sequence length="89" mass="9852">MKSIIFVGCLLMLVHVSMQISIWDDNCHEDTPGFQEVKNLCFHISCPNNVAQPHACMNDICPPGQNPIGRESDDNSKTYPGCCGKLICQ</sequence>
<dbReference type="Proteomes" id="UP001168990">
    <property type="component" value="Unassembled WGS sequence"/>
</dbReference>
<reference evidence="2" key="1">
    <citation type="journal article" date="2023" name="bioRxiv">
        <title>Scaffold-level genome assemblies of two parasitoid biocontrol wasps reveal the parthenogenesis mechanism and an associated novel virus.</title>
        <authorList>
            <person name="Inwood S."/>
            <person name="Skelly J."/>
            <person name="Guhlin J."/>
            <person name="Harrop T."/>
            <person name="Goldson S."/>
            <person name="Dearden P."/>
        </authorList>
    </citation>
    <scope>NUCLEOTIDE SEQUENCE</scope>
    <source>
        <strain evidence="2">Irish</strain>
        <tissue evidence="2">Whole body</tissue>
    </source>
</reference>
<reference evidence="2" key="2">
    <citation type="submission" date="2023-03" db="EMBL/GenBank/DDBJ databases">
        <authorList>
            <person name="Inwood S.N."/>
            <person name="Skelly J.G."/>
            <person name="Guhlin J."/>
            <person name="Harrop T.W.R."/>
            <person name="Goldson S.G."/>
            <person name="Dearden P.K."/>
        </authorList>
    </citation>
    <scope>NUCLEOTIDE SEQUENCE</scope>
    <source>
        <strain evidence="2">Irish</strain>
        <tissue evidence="2">Whole body</tissue>
    </source>
</reference>
<proteinExistence type="predicted"/>
<dbReference type="EMBL" id="JAQQBS010001422">
    <property type="protein sequence ID" value="KAK0165982.1"/>
    <property type="molecule type" value="Genomic_DNA"/>
</dbReference>
<feature type="chain" id="PRO_5041461095" description="Single domain-containing protein" evidence="1">
    <location>
        <begin position="20"/>
        <end position="89"/>
    </location>
</feature>
<protein>
    <recommendedName>
        <fullName evidence="4">Single domain-containing protein</fullName>
    </recommendedName>
</protein>
<dbReference type="AlphaFoldDB" id="A0AA39FAH8"/>
<name>A0AA39FAH8_9HYME</name>
<evidence type="ECO:0000256" key="1">
    <source>
        <dbReference type="SAM" id="SignalP"/>
    </source>
</evidence>
<organism evidence="2 3">
    <name type="scientific">Microctonus aethiopoides</name>
    <dbReference type="NCBI Taxonomy" id="144406"/>
    <lineage>
        <taxon>Eukaryota</taxon>
        <taxon>Metazoa</taxon>
        <taxon>Ecdysozoa</taxon>
        <taxon>Arthropoda</taxon>
        <taxon>Hexapoda</taxon>
        <taxon>Insecta</taxon>
        <taxon>Pterygota</taxon>
        <taxon>Neoptera</taxon>
        <taxon>Endopterygota</taxon>
        <taxon>Hymenoptera</taxon>
        <taxon>Apocrita</taxon>
        <taxon>Ichneumonoidea</taxon>
        <taxon>Braconidae</taxon>
        <taxon>Euphorinae</taxon>
        <taxon>Microctonus</taxon>
    </lineage>
</organism>
<feature type="signal peptide" evidence="1">
    <location>
        <begin position="1"/>
        <end position="19"/>
    </location>
</feature>
<comment type="caution">
    <text evidence="2">The sequence shown here is derived from an EMBL/GenBank/DDBJ whole genome shotgun (WGS) entry which is preliminary data.</text>
</comment>
<evidence type="ECO:0000313" key="2">
    <source>
        <dbReference type="EMBL" id="KAK0165982.1"/>
    </source>
</evidence>
<evidence type="ECO:0000313" key="3">
    <source>
        <dbReference type="Proteomes" id="UP001168990"/>
    </source>
</evidence>
<keyword evidence="3" id="KW-1185">Reference proteome</keyword>
<gene>
    <name evidence="2" type="ORF">PV328_004448</name>
</gene>
<accession>A0AA39FAH8</accession>